<dbReference type="InterPro" id="IPR003593">
    <property type="entry name" value="AAA+_ATPase"/>
</dbReference>
<dbReference type="GO" id="GO:0043190">
    <property type="term" value="C:ATP-binding cassette (ABC) transporter complex"/>
    <property type="evidence" value="ECO:0007669"/>
    <property type="project" value="TreeGrafter"/>
</dbReference>
<dbReference type="PROSITE" id="PS50893">
    <property type="entry name" value="ABC_TRANSPORTER_2"/>
    <property type="match status" value="1"/>
</dbReference>
<dbReference type="SMART" id="SM00382">
    <property type="entry name" value="AAA"/>
    <property type="match status" value="1"/>
</dbReference>
<reference evidence="11 13" key="2">
    <citation type="journal article" date="2019" name="Nat. Microbiol.">
        <title>Wide diversity of methane and short-chain alkane metabolisms in uncultured archaea.</title>
        <authorList>
            <person name="Borrel G."/>
            <person name="Adam P.S."/>
            <person name="McKay L.J."/>
            <person name="Chen L.X."/>
            <person name="Sierra-Garcia I.N."/>
            <person name="Sieber C.M."/>
            <person name="Letourneur Q."/>
            <person name="Ghozlane A."/>
            <person name="Andersen G.L."/>
            <person name="Li W.J."/>
            <person name="Hallam S.J."/>
            <person name="Muyzer G."/>
            <person name="de Oliveira V.M."/>
            <person name="Inskeep W.P."/>
            <person name="Banfield J.F."/>
            <person name="Gribaldo S."/>
        </authorList>
    </citation>
    <scope>NUCLEOTIDE SEQUENCE [LARGE SCALE GENOMIC DNA]</scope>
    <source>
        <strain evidence="11">Verst-YHS</strain>
    </source>
</reference>
<evidence type="ECO:0000313" key="11">
    <source>
        <dbReference type="EMBL" id="RZN56850.1"/>
    </source>
</evidence>
<dbReference type="PANTHER" id="PTHR43553">
    <property type="entry name" value="HEAVY METAL TRANSPORTER"/>
    <property type="match status" value="1"/>
</dbReference>
<dbReference type="Pfam" id="PF00005">
    <property type="entry name" value="ABC_tran"/>
    <property type="match status" value="1"/>
</dbReference>
<keyword evidence="3" id="KW-0813">Transport</keyword>
<reference evidence="12 14" key="1">
    <citation type="journal article" date="2019" name="Nat. Microbiol.">
        <title>Expanding anaerobic alkane metabolism in the domain of Archaea.</title>
        <authorList>
            <person name="Wang Y."/>
            <person name="Wegener G."/>
            <person name="Hou J."/>
            <person name="Wang F."/>
            <person name="Xiao X."/>
        </authorList>
    </citation>
    <scope>NUCLEOTIDE SEQUENCE [LARGE SCALE GENOMIC DNA]</scope>
    <source>
        <strain evidence="12">WYZ-LMO11</strain>
    </source>
</reference>
<evidence type="ECO:0000256" key="2">
    <source>
        <dbReference type="ARBA" id="ARBA00005417"/>
    </source>
</evidence>
<dbReference type="GO" id="GO:0016887">
    <property type="term" value="F:ATP hydrolysis activity"/>
    <property type="evidence" value="ECO:0007669"/>
    <property type="project" value="InterPro"/>
</dbReference>
<dbReference type="SUPFAM" id="SSF52540">
    <property type="entry name" value="P-loop containing nucleoside triphosphate hydrolases"/>
    <property type="match status" value="1"/>
</dbReference>
<evidence type="ECO:0000313" key="12">
    <source>
        <dbReference type="EMBL" id="TDA40099.1"/>
    </source>
</evidence>
<evidence type="ECO:0000259" key="10">
    <source>
        <dbReference type="PROSITE" id="PS50893"/>
    </source>
</evidence>
<dbReference type="InterPro" id="IPR050095">
    <property type="entry name" value="ECF_ABC_transporter_ATP-bd"/>
</dbReference>
<dbReference type="InterPro" id="IPR015856">
    <property type="entry name" value="ABC_transpr_CbiO/EcfA_su"/>
</dbReference>
<dbReference type="InterPro" id="IPR003439">
    <property type="entry name" value="ABC_transporter-like_ATP-bd"/>
</dbReference>
<evidence type="ECO:0000313" key="14">
    <source>
        <dbReference type="Proteomes" id="UP000317265"/>
    </source>
</evidence>
<dbReference type="InterPro" id="IPR017871">
    <property type="entry name" value="ABC_transporter-like_CS"/>
</dbReference>
<proteinExistence type="inferred from homology"/>
<dbReference type="GO" id="GO:0005524">
    <property type="term" value="F:ATP binding"/>
    <property type="evidence" value="ECO:0007669"/>
    <property type="project" value="UniProtKB-KW"/>
</dbReference>
<evidence type="ECO:0000256" key="4">
    <source>
        <dbReference type="ARBA" id="ARBA00022475"/>
    </source>
</evidence>
<gene>
    <name evidence="12" type="ORF">DSO09_01190</name>
    <name evidence="11" type="ORF">EF809_01890</name>
</gene>
<accession>A0A523BGP3</accession>
<dbReference type="PROSITE" id="PS00211">
    <property type="entry name" value="ABC_TRANSPORTER_1"/>
    <property type="match status" value="1"/>
</dbReference>
<dbReference type="InterPro" id="IPR027417">
    <property type="entry name" value="P-loop_NTPase"/>
</dbReference>
<keyword evidence="4" id="KW-1003">Cell membrane</keyword>
<keyword evidence="7" id="KW-1278">Translocase</keyword>
<evidence type="ECO:0000256" key="1">
    <source>
        <dbReference type="ARBA" id="ARBA00004236"/>
    </source>
</evidence>
<sequence>MIEFHNVFFSYQPGKDILKNINLKINKGELLAIIGPNGAGKTTLIKHINGLLKPQKGYVKVLDMNTKETTVALLARHVGFVFQNPDHQLFAETVEKEIMFALINFNFPENEIKERVERILHELDLIKYRNKSPFMLSGGERKRVALASVLCYDPSILILDEPTIGQDFHQKLNLIDLINKLNKEGKTVIIVTHDIEFVADFIPKCIIMSEGRIIADGPTEEILTDSKLLLENYLLPPQLVEISIALNINPPTINFEKLVSFIRKIIERKE</sequence>
<evidence type="ECO:0000256" key="9">
    <source>
        <dbReference type="ARBA" id="ARBA00025157"/>
    </source>
</evidence>
<evidence type="ECO:0000256" key="6">
    <source>
        <dbReference type="ARBA" id="ARBA00022840"/>
    </source>
</evidence>
<evidence type="ECO:0000313" key="13">
    <source>
        <dbReference type="Proteomes" id="UP000316080"/>
    </source>
</evidence>
<dbReference type="CDD" id="cd03225">
    <property type="entry name" value="ABC_cobalt_CbiO_domain1"/>
    <property type="match status" value="1"/>
</dbReference>
<dbReference type="EMBL" id="RXIH01000016">
    <property type="protein sequence ID" value="RZN56850.1"/>
    <property type="molecule type" value="Genomic_DNA"/>
</dbReference>
<keyword evidence="5" id="KW-0547">Nucleotide-binding</keyword>
<dbReference type="GO" id="GO:0042626">
    <property type="term" value="F:ATPase-coupled transmembrane transporter activity"/>
    <property type="evidence" value="ECO:0007669"/>
    <property type="project" value="TreeGrafter"/>
</dbReference>
<dbReference type="PANTHER" id="PTHR43553:SF25">
    <property type="entry name" value="ABC-TYPE COBALT TRANSPORT SYSTEM, ATPASE COMPONENT"/>
    <property type="match status" value="1"/>
</dbReference>
<evidence type="ECO:0000256" key="5">
    <source>
        <dbReference type="ARBA" id="ARBA00022741"/>
    </source>
</evidence>
<dbReference type="AlphaFoldDB" id="A0A523BGP3"/>
<organism evidence="12 14">
    <name type="scientific">Thermoproteota archaeon</name>
    <dbReference type="NCBI Taxonomy" id="2056631"/>
    <lineage>
        <taxon>Archaea</taxon>
        <taxon>Thermoproteota</taxon>
    </lineage>
</organism>
<dbReference type="FunFam" id="3.40.50.300:FF:000224">
    <property type="entry name" value="Energy-coupling factor transporter ATP-binding protein EcfA"/>
    <property type="match status" value="1"/>
</dbReference>
<keyword evidence="8" id="KW-0472">Membrane</keyword>
<name>A0A523BGP3_9CREN</name>
<dbReference type="Proteomes" id="UP000317265">
    <property type="component" value="Unassembled WGS sequence"/>
</dbReference>
<feature type="domain" description="ABC transporter" evidence="10">
    <location>
        <begin position="2"/>
        <end position="235"/>
    </location>
</feature>
<protein>
    <submittedName>
        <fullName evidence="12">ABC transporter ATP-binding protein</fullName>
    </submittedName>
</protein>
<comment type="caution">
    <text evidence="12">The sequence shown here is derived from an EMBL/GenBank/DDBJ whole genome shotgun (WGS) entry which is preliminary data.</text>
</comment>
<comment type="function">
    <text evidence="9">Probably part of an ABC transporter complex. Responsible for energy coupling to the transport system.</text>
</comment>
<dbReference type="Proteomes" id="UP000316080">
    <property type="component" value="Unassembled WGS sequence"/>
</dbReference>
<dbReference type="Gene3D" id="3.40.50.300">
    <property type="entry name" value="P-loop containing nucleotide triphosphate hydrolases"/>
    <property type="match status" value="1"/>
</dbReference>
<comment type="subcellular location">
    <subcellularLocation>
        <location evidence="1">Cell membrane</location>
    </subcellularLocation>
</comment>
<keyword evidence="6 12" id="KW-0067">ATP-binding</keyword>
<comment type="similarity">
    <text evidence="2">Belongs to the ABC transporter superfamily.</text>
</comment>
<evidence type="ECO:0000256" key="7">
    <source>
        <dbReference type="ARBA" id="ARBA00022967"/>
    </source>
</evidence>
<evidence type="ECO:0000256" key="8">
    <source>
        <dbReference type="ARBA" id="ARBA00023136"/>
    </source>
</evidence>
<evidence type="ECO:0000256" key="3">
    <source>
        <dbReference type="ARBA" id="ARBA00022448"/>
    </source>
</evidence>
<dbReference type="EMBL" id="QNVI01000015">
    <property type="protein sequence ID" value="TDA40099.1"/>
    <property type="molecule type" value="Genomic_DNA"/>
</dbReference>